<evidence type="ECO:0000313" key="3">
    <source>
        <dbReference type="Proteomes" id="UP000233551"/>
    </source>
</evidence>
<proteinExistence type="predicted"/>
<keyword evidence="3" id="KW-1185">Reference proteome</keyword>
<protein>
    <submittedName>
        <fullName evidence="2">Uncharacterized protein</fullName>
    </submittedName>
</protein>
<name>A0A2I0IQ22_PUNGR</name>
<dbReference type="Proteomes" id="UP000233551">
    <property type="component" value="Unassembled WGS sequence"/>
</dbReference>
<reference evidence="2 3" key="1">
    <citation type="submission" date="2017-11" db="EMBL/GenBank/DDBJ databases">
        <title>De-novo sequencing of pomegranate (Punica granatum L.) genome.</title>
        <authorList>
            <person name="Akparov Z."/>
            <person name="Amiraslanov A."/>
            <person name="Hajiyeva S."/>
            <person name="Abbasov M."/>
            <person name="Kaur K."/>
            <person name="Hamwieh A."/>
            <person name="Solovyev V."/>
            <person name="Salamov A."/>
            <person name="Braich B."/>
            <person name="Kosarev P."/>
            <person name="Mahmoud A."/>
            <person name="Hajiyev E."/>
            <person name="Babayeva S."/>
            <person name="Izzatullayeva V."/>
            <person name="Mammadov A."/>
            <person name="Mammadov A."/>
            <person name="Sharifova S."/>
            <person name="Ojaghi J."/>
            <person name="Eynullazada K."/>
            <person name="Bayramov B."/>
            <person name="Abdulazimova A."/>
            <person name="Shahmuradov I."/>
        </authorList>
    </citation>
    <scope>NUCLEOTIDE SEQUENCE [LARGE SCALE GENOMIC DNA]</scope>
    <source>
        <strain evidence="3">cv. AG2017</strain>
        <tissue evidence="2">Leaf</tissue>
    </source>
</reference>
<evidence type="ECO:0000256" key="1">
    <source>
        <dbReference type="SAM" id="MobiDB-lite"/>
    </source>
</evidence>
<dbReference type="AlphaFoldDB" id="A0A2I0IQ22"/>
<accession>A0A2I0IQ22</accession>
<dbReference type="EMBL" id="PGOL01002673">
    <property type="protein sequence ID" value="PKI46105.1"/>
    <property type="molecule type" value="Genomic_DNA"/>
</dbReference>
<evidence type="ECO:0000313" key="2">
    <source>
        <dbReference type="EMBL" id="PKI46105.1"/>
    </source>
</evidence>
<sequence length="77" mass="8645">MANFMEKHMRVPEPKEEMLSANDGPDIIEVYVALRQLQAGLKETDRIVALPGQPKGVDFQQFGGYVTVDQGPLLIFR</sequence>
<organism evidence="2 3">
    <name type="scientific">Punica granatum</name>
    <name type="common">Pomegranate</name>
    <dbReference type="NCBI Taxonomy" id="22663"/>
    <lineage>
        <taxon>Eukaryota</taxon>
        <taxon>Viridiplantae</taxon>
        <taxon>Streptophyta</taxon>
        <taxon>Embryophyta</taxon>
        <taxon>Tracheophyta</taxon>
        <taxon>Spermatophyta</taxon>
        <taxon>Magnoliopsida</taxon>
        <taxon>eudicotyledons</taxon>
        <taxon>Gunneridae</taxon>
        <taxon>Pentapetalae</taxon>
        <taxon>rosids</taxon>
        <taxon>malvids</taxon>
        <taxon>Myrtales</taxon>
        <taxon>Lythraceae</taxon>
        <taxon>Punica</taxon>
    </lineage>
</organism>
<feature type="compositionally biased region" description="Basic and acidic residues" evidence="1">
    <location>
        <begin position="1"/>
        <end position="18"/>
    </location>
</feature>
<feature type="region of interest" description="Disordered" evidence="1">
    <location>
        <begin position="1"/>
        <end position="20"/>
    </location>
</feature>
<gene>
    <name evidence="2" type="ORF">CRG98_033500</name>
</gene>
<comment type="caution">
    <text evidence="2">The sequence shown here is derived from an EMBL/GenBank/DDBJ whole genome shotgun (WGS) entry which is preliminary data.</text>
</comment>